<protein>
    <submittedName>
        <fullName evidence="1">Uncharacterized protein</fullName>
    </submittedName>
</protein>
<dbReference type="Proteomes" id="UP001418222">
    <property type="component" value="Unassembled WGS sequence"/>
</dbReference>
<name>A0AAP0GFU3_9ASPA</name>
<reference evidence="1 2" key="1">
    <citation type="journal article" date="2022" name="Nat. Plants">
        <title>Genomes of leafy and leafless Platanthera orchids illuminate the evolution of mycoheterotrophy.</title>
        <authorList>
            <person name="Li M.H."/>
            <person name="Liu K.W."/>
            <person name="Li Z."/>
            <person name="Lu H.C."/>
            <person name="Ye Q.L."/>
            <person name="Zhang D."/>
            <person name="Wang J.Y."/>
            <person name="Li Y.F."/>
            <person name="Zhong Z.M."/>
            <person name="Liu X."/>
            <person name="Yu X."/>
            <person name="Liu D.K."/>
            <person name="Tu X.D."/>
            <person name="Liu B."/>
            <person name="Hao Y."/>
            <person name="Liao X.Y."/>
            <person name="Jiang Y.T."/>
            <person name="Sun W.H."/>
            <person name="Chen J."/>
            <person name="Chen Y.Q."/>
            <person name="Ai Y."/>
            <person name="Zhai J.W."/>
            <person name="Wu S.S."/>
            <person name="Zhou Z."/>
            <person name="Hsiao Y.Y."/>
            <person name="Wu W.L."/>
            <person name="Chen Y.Y."/>
            <person name="Lin Y.F."/>
            <person name="Hsu J.L."/>
            <person name="Li C.Y."/>
            <person name="Wang Z.W."/>
            <person name="Zhao X."/>
            <person name="Zhong W.Y."/>
            <person name="Ma X.K."/>
            <person name="Ma L."/>
            <person name="Huang J."/>
            <person name="Chen G.Z."/>
            <person name="Huang M.Z."/>
            <person name="Huang L."/>
            <person name="Peng D.H."/>
            <person name="Luo Y.B."/>
            <person name="Zou S.Q."/>
            <person name="Chen S.P."/>
            <person name="Lan S."/>
            <person name="Tsai W.C."/>
            <person name="Van de Peer Y."/>
            <person name="Liu Z.J."/>
        </authorList>
    </citation>
    <scope>NUCLEOTIDE SEQUENCE [LARGE SCALE GENOMIC DNA]</scope>
    <source>
        <strain evidence="1">Lor287</strain>
    </source>
</reference>
<dbReference type="AlphaFoldDB" id="A0AAP0GFU3"/>
<evidence type="ECO:0000313" key="1">
    <source>
        <dbReference type="EMBL" id="KAK8957419.1"/>
    </source>
</evidence>
<accession>A0AAP0GFU3</accession>
<keyword evidence="2" id="KW-1185">Reference proteome</keyword>
<sequence>MKDMTIDLLSFTDGKGGLVKAANFLCSKYQNDELASYNMKDPKITENEISDALNAVGGFSAYIWVHFHQIIVYYFSLATEHGLAIFIMCDYDINRPSLER</sequence>
<proteinExistence type="predicted"/>
<gene>
    <name evidence="1" type="ORF">KSP39_PZI001228</name>
</gene>
<evidence type="ECO:0000313" key="2">
    <source>
        <dbReference type="Proteomes" id="UP001418222"/>
    </source>
</evidence>
<comment type="caution">
    <text evidence="1">The sequence shown here is derived from an EMBL/GenBank/DDBJ whole genome shotgun (WGS) entry which is preliminary data.</text>
</comment>
<organism evidence="1 2">
    <name type="scientific">Platanthera zijinensis</name>
    <dbReference type="NCBI Taxonomy" id="2320716"/>
    <lineage>
        <taxon>Eukaryota</taxon>
        <taxon>Viridiplantae</taxon>
        <taxon>Streptophyta</taxon>
        <taxon>Embryophyta</taxon>
        <taxon>Tracheophyta</taxon>
        <taxon>Spermatophyta</taxon>
        <taxon>Magnoliopsida</taxon>
        <taxon>Liliopsida</taxon>
        <taxon>Asparagales</taxon>
        <taxon>Orchidaceae</taxon>
        <taxon>Orchidoideae</taxon>
        <taxon>Orchideae</taxon>
        <taxon>Orchidinae</taxon>
        <taxon>Platanthera</taxon>
    </lineage>
</organism>
<dbReference type="EMBL" id="JBBWWQ010000001">
    <property type="protein sequence ID" value="KAK8957419.1"/>
    <property type="molecule type" value="Genomic_DNA"/>
</dbReference>